<evidence type="ECO:0000256" key="1">
    <source>
        <dbReference type="SAM" id="Phobius"/>
    </source>
</evidence>
<dbReference type="EMBL" id="QJSP01000004">
    <property type="protein sequence ID" value="PYE18569.1"/>
    <property type="molecule type" value="Genomic_DNA"/>
</dbReference>
<keyword evidence="1" id="KW-0812">Transmembrane</keyword>
<gene>
    <name evidence="3" type="ORF">DFR67_104148</name>
</gene>
<proteinExistence type="predicted"/>
<evidence type="ECO:0000259" key="2">
    <source>
        <dbReference type="Pfam" id="PF20182"/>
    </source>
</evidence>
<feature type="domain" description="DUF6545" evidence="2">
    <location>
        <begin position="246"/>
        <end position="363"/>
    </location>
</feature>
<protein>
    <recommendedName>
        <fullName evidence="2">DUF6545 domain-containing protein</fullName>
    </recommendedName>
</protein>
<evidence type="ECO:0000313" key="3">
    <source>
        <dbReference type="EMBL" id="PYE18569.1"/>
    </source>
</evidence>
<feature type="transmembrane region" description="Helical" evidence="1">
    <location>
        <begin position="67"/>
        <end position="89"/>
    </location>
</feature>
<dbReference type="Pfam" id="PF20182">
    <property type="entry name" value="DUF6545"/>
    <property type="match status" value="1"/>
</dbReference>
<keyword evidence="4" id="KW-1185">Reference proteome</keyword>
<feature type="transmembrane region" description="Helical" evidence="1">
    <location>
        <begin position="35"/>
        <end position="55"/>
    </location>
</feature>
<accession>A0A318RKI5</accession>
<sequence length="376" mass="41151">MVIATINAAALALFAIALCWRIDRIRREGAGLQPTAMTVAISAMTLAFVSINPHVREWLDSTLFTGAARVIFYCLLAFAVAALVIVFFFGSAERQRQRRAGVEAVPLVIAMIGLNVAMLVTPTPVRTESVSEWTVQHFGFALFFVIAGCYLVYGLGSCVLSIRRYVGLADGYLRHSLMVLLTGLSLVGLGSLIQTIFVVLSGLGLATVPVLLKISAVISSVGAVLFLAGICYPMVRARWIKVRYNLRHRRDYADLEPLWSLTTSALPEVVLPLRSVADVDGSINLLYQRRVVEIRDALLQLSPLLPDDFDQLTDRDQVFYLRDAVEVYREAGGSSGAVRQVLVGARDDLDAEATPLLHISRALADQPVARKHNRTG</sequence>
<comment type="caution">
    <text evidence="3">The sequence shown here is derived from an EMBL/GenBank/DDBJ whole genome shotgun (WGS) entry which is preliminary data.</text>
</comment>
<keyword evidence="1" id="KW-0472">Membrane</keyword>
<dbReference type="OrthoDB" id="4772902at2"/>
<feature type="transmembrane region" description="Helical" evidence="1">
    <location>
        <begin position="6"/>
        <end position="23"/>
    </location>
</feature>
<feature type="transmembrane region" description="Helical" evidence="1">
    <location>
        <begin position="140"/>
        <end position="166"/>
    </location>
</feature>
<reference evidence="3 4" key="1">
    <citation type="submission" date="2018-06" db="EMBL/GenBank/DDBJ databases">
        <title>Genomic Encyclopedia of Type Strains, Phase IV (KMG-IV): sequencing the most valuable type-strain genomes for metagenomic binning, comparative biology and taxonomic classification.</title>
        <authorList>
            <person name="Goeker M."/>
        </authorList>
    </citation>
    <scope>NUCLEOTIDE SEQUENCE [LARGE SCALE GENOMIC DNA]</scope>
    <source>
        <strain evidence="3 4">DSM 45521</strain>
    </source>
</reference>
<dbReference type="NCBIfam" id="NF042915">
    <property type="entry name" value="MAB_1171c_fam"/>
    <property type="match status" value="1"/>
</dbReference>
<dbReference type="InterPro" id="IPR050039">
    <property type="entry name" value="MAB_1171c-like"/>
</dbReference>
<evidence type="ECO:0000313" key="4">
    <source>
        <dbReference type="Proteomes" id="UP000247591"/>
    </source>
</evidence>
<feature type="transmembrane region" description="Helical" evidence="1">
    <location>
        <begin position="178"/>
        <end position="204"/>
    </location>
</feature>
<dbReference type="AlphaFoldDB" id="A0A318RKI5"/>
<keyword evidence="1" id="KW-1133">Transmembrane helix</keyword>
<dbReference type="InterPro" id="IPR046675">
    <property type="entry name" value="DUF6545"/>
</dbReference>
<dbReference type="Proteomes" id="UP000247591">
    <property type="component" value="Unassembled WGS sequence"/>
</dbReference>
<dbReference type="RefSeq" id="WP_110469021.1">
    <property type="nucleotide sequence ID" value="NZ_QJSP01000004.1"/>
</dbReference>
<organism evidence="3 4">
    <name type="scientific">Williamsia limnetica</name>
    <dbReference type="NCBI Taxonomy" id="882452"/>
    <lineage>
        <taxon>Bacteria</taxon>
        <taxon>Bacillati</taxon>
        <taxon>Actinomycetota</taxon>
        <taxon>Actinomycetes</taxon>
        <taxon>Mycobacteriales</taxon>
        <taxon>Nocardiaceae</taxon>
        <taxon>Williamsia</taxon>
    </lineage>
</organism>
<feature type="transmembrane region" description="Helical" evidence="1">
    <location>
        <begin position="101"/>
        <end position="120"/>
    </location>
</feature>
<name>A0A318RKI5_WILLI</name>
<feature type="transmembrane region" description="Helical" evidence="1">
    <location>
        <begin position="210"/>
        <end position="235"/>
    </location>
</feature>